<name>A0A9D9EK02_9BACT</name>
<reference evidence="2" key="1">
    <citation type="submission" date="2020-10" db="EMBL/GenBank/DDBJ databases">
        <authorList>
            <person name="Gilroy R."/>
        </authorList>
    </citation>
    <scope>NUCLEOTIDE SEQUENCE</scope>
    <source>
        <strain evidence="2">20514</strain>
    </source>
</reference>
<dbReference type="InterPro" id="IPR029044">
    <property type="entry name" value="Nucleotide-diphossugar_trans"/>
</dbReference>
<dbReference type="AlphaFoldDB" id="A0A9D9EK02"/>
<gene>
    <name evidence="2" type="ORF">IAC29_06350</name>
</gene>
<dbReference type="Pfam" id="PF14134">
    <property type="entry name" value="DUF4301"/>
    <property type="match status" value="2"/>
</dbReference>
<proteinExistence type="predicted"/>
<protein>
    <submittedName>
        <fullName evidence="2">DUF4301 family protein</fullName>
    </submittedName>
</protein>
<evidence type="ECO:0000313" key="3">
    <source>
        <dbReference type="Proteomes" id="UP000810252"/>
    </source>
</evidence>
<dbReference type="InterPro" id="IPR025393">
    <property type="entry name" value="DUF4301"/>
</dbReference>
<dbReference type="EMBL" id="JADIMQ010000089">
    <property type="protein sequence ID" value="MBO8448873.1"/>
    <property type="molecule type" value="Genomic_DNA"/>
</dbReference>
<organism evidence="2 3">
    <name type="scientific">Candidatus Cryptobacteroides merdigallinarum</name>
    <dbReference type="NCBI Taxonomy" id="2840770"/>
    <lineage>
        <taxon>Bacteria</taxon>
        <taxon>Pseudomonadati</taxon>
        <taxon>Bacteroidota</taxon>
        <taxon>Bacteroidia</taxon>
        <taxon>Bacteroidales</taxon>
        <taxon>Candidatus Cryptobacteroides</taxon>
    </lineage>
</organism>
<evidence type="ECO:0000259" key="1">
    <source>
        <dbReference type="Pfam" id="PF14134"/>
    </source>
</evidence>
<reference evidence="2" key="2">
    <citation type="journal article" date="2021" name="PeerJ">
        <title>Extensive microbial diversity within the chicken gut microbiome revealed by metagenomics and culture.</title>
        <authorList>
            <person name="Gilroy R."/>
            <person name="Ravi A."/>
            <person name="Getino M."/>
            <person name="Pursley I."/>
            <person name="Horton D.L."/>
            <person name="Alikhan N.F."/>
            <person name="Baker D."/>
            <person name="Gharbi K."/>
            <person name="Hall N."/>
            <person name="Watson M."/>
            <person name="Adriaenssens E.M."/>
            <person name="Foster-Nyarko E."/>
            <person name="Jarju S."/>
            <person name="Secka A."/>
            <person name="Antonio M."/>
            <person name="Oren A."/>
            <person name="Chaudhuri R.R."/>
            <person name="La Ragione R."/>
            <person name="Hildebrand F."/>
            <person name="Pallen M.J."/>
        </authorList>
    </citation>
    <scope>NUCLEOTIDE SEQUENCE</scope>
    <source>
        <strain evidence="2">20514</strain>
    </source>
</reference>
<accession>A0A9D9EK02</accession>
<comment type="caution">
    <text evidence="2">The sequence shown here is derived from an EMBL/GenBank/DDBJ whole genome shotgun (WGS) entry which is preliminary data.</text>
</comment>
<sequence length="527" mass="58491">MFNKVDIRQIESRGSSVASAEAQVELFRKGFPWMKIVAPATPGNGICVLGEEEAAKAVEYYGTAEIAGKCKFVPASGAASRMFKDLFSGLDTLKKGQDVAPDSPAAKFVANIARFAFYDPELFGTPADTAQSRMEILSRTLTEEGLAYGSKPKGVLKFHRYPDGEVRTAFAEHLVEAQDYMRNPDGTANIVVTISPEHRQLFEDAYKAVKDEYEKKYGVRFNITFTYQDKATDTIAVDADNKPFRTDDGSLLFRPAGHGALIYNLDRIPEELVSIKNIDNVANERFLPVTAKYKKVLLGKAVELRDKIFGYLRELDAVTGEGMSQALPPYIPSLTQRYDDRYMTPEVQNLCNDIEEFLLKELCIRMPYAGDCKTRVRKLREKLNRPIRVCGMVKNQGEPGGGPFIIEEKDGSTSLQILEGAQIDKSDPQAAAALAAATHFNPVDIVCCLHDYKGNSFNLLEHVDNEAGFISSKSYQGRELKALELPGLWNGSMSDWNTLFVEVPLETFNPVKVVLDLLRPAHQASGL</sequence>
<feature type="domain" description="DUF4301" evidence="1">
    <location>
        <begin position="349"/>
        <end position="523"/>
    </location>
</feature>
<dbReference type="Proteomes" id="UP000810252">
    <property type="component" value="Unassembled WGS sequence"/>
</dbReference>
<dbReference type="SUPFAM" id="SSF53448">
    <property type="entry name" value="Nucleotide-diphospho-sugar transferases"/>
    <property type="match status" value="1"/>
</dbReference>
<feature type="domain" description="DUF4301" evidence="1">
    <location>
        <begin position="5"/>
        <end position="317"/>
    </location>
</feature>
<evidence type="ECO:0000313" key="2">
    <source>
        <dbReference type="EMBL" id="MBO8448873.1"/>
    </source>
</evidence>